<proteinExistence type="predicted"/>
<dbReference type="Gene3D" id="3.40.50.300">
    <property type="entry name" value="P-loop containing nucleotide triphosphate hydrolases"/>
    <property type="match status" value="1"/>
</dbReference>
<name>A0ABW6RT29_9NOCA</name>
<keyword evidence="2" id="KW-1185">Reference proteome</keyword>
<evidence type="ECO:0000313" key="2">
    <source>
        <dbReference type="Proteomes" id="UP001601992"/>
    </source>
</evidence>
<comment type="caution">
    <text evidence="1">The sequence shown here is derived from an EMBL/GenBank/DDBJ whole genome shotgun (WGS) entry which is preliminary data.</text>
</comment>
<keyword evidence="1" id="KW-0808">Transferase</keyword>
<dbReference type="Proteomes" id="UP001601992">
    <property type="component" value="Unassembled WGS sequence"/>
</dbReference>
<dbReference type="EC" id="2.8.2.-" evidence="1"/>
<dbReference type="GO" id="GO:0016740">
    <property type="term" value="F:transferase activity"/>
    <property type="evidence" value="ECO:0007669"/>
    <property type="project" value="UniProtKB-KW"/>
</dbReference>
<dbReference type="EMBL" id="JBIAQY010000002">
    <property type="protein sequence ID" value="MFF3567168.1"/>
    <property type="molecule type" value="Genomic_DNA"/>
</dbReference>
<accession>A0ABW6RT29</accession>
<gene>
    <name evidence="1" type="ORF">ACFYXQ_05230</name>
</gene>
<dbReference type="RefSeq" id="WP_083895832.1">
    <property type="nucleotide sequence ID" value="NZ_JBIAQY010000002.1"/>
</dbReference>
<sequence length="257" mass="29396">MSSPLLIFGAGQRCGSTLVQRLISSHPEAFIWGEQHGRFGELLDAFESLIGHSAEYGEAGRIEFAVHGYQGFLANLMPEPAEMQGAFTQFCTRLFQAPDARVWGFKEVRFDRAFAERLQRYLPGVRVIFIVRDPRDVLSSLDEWEARGWWTRADTELSFENWKRIAASFLEAGSVPVLSVRYEDFIADREAAARNVGEFAGLDVAGFDMSVFDRKVHNLGLWDERELRPWQDMAIDLRYLLFDEGLRATAEAYDYHL</sequence>
<reference evidence="1 2" key="1">
    <citation type="submission" date="2024-10" db="EMBL/GenBank/DDBJ databases">
        <title>The Natural Products Discovery Center: Release of the First 8490 Sequenced Strains for Exploring Actinobacteria Biosynthetic Diversity.</title>
        <authorList>
            <person name="Kalkreuter E."/>
            <person name="Kautsar S.A."/>
            <person name="Yang D."/>
            <person name="Bader C.D."/>
            <person name="Teijaro C.N."/>
            <person name="Fluegel L."/>
            <person name="Davis C.M."/>
            <person name="Simpson J.R."/>
            <person name="Lauterbach L."/>
            <person name="Steele A.D."/>
            <person name="Gui C."/>
            <person name="Meng S."/>
            <person name="Li G."/>
            <person name="Viehrig K."/>
            <person name="Ye F."/>
            <person name="Su P."/>
            <person name="Kiefer A.F."/>
            <person name="Nichols A."/>
            <person name="Cepeda A.J."/>
            <person name="Yan W."/>
            <person name="Fan B."/>
            <person name="Jiang Y."/>
            <person name="Adhikari A."/>
            <person name="Zheng C.-J."/>
            <person name="Schuster L."/>
            <person name="Cowan T.M."/>
            <person name="Smanski M.J."/>
            <person name="Chevrette M.G."/>
            <person name="De Carvalho L.P.S."/>
            <person name="Shen B."/>
        </authorList>
    </citation>
    <scope>NUCLEOTIDE SEQUENCE [LARGE SCALE GENOMIC DNA]</scope>
    <source>
        <strain evidence="1 2">NPDC002593</strain>
    </source>
</reference>
<evidence type="ECO:0000313" key="1">
    <source>
        <dbReference type="EMBL" id="MFF3567168.1"/>
    </source>
</evidence>
<dbReference type="SUPFAM" id="SSF52540">
    <property type="entry name" value="P-loop containing nucleoside triphosphate hydrolases"/>
    <property type="match status" value="1"/>
</dbReference>
<protein>
    <submittedName>
        <fullName evidence="1">Sulfotransferase family protein</fullName>
        <ecNumber evidence="1">2.8.2.-</ecNumber>
    </submittedName>
</protein>
<organism evidence="1 2">
    <name type="scientific">Nocardia jiangxiensis</name>
    <dbReference type="NCBI Taxonomy" id="282685"/>
    <lineage>
        <taxon>Bacteria</taxon>
        <taxon>Bacillati</taxon>
        <taxon>Actinomycetota</taxon>
        <taxon>Actinomycetes</taxon>
        <taxon>Mycobacteriales</taxon>
        <taxon>Nocardiaceae</taxon>
        <taxon>Nocardia</taxon>
    </lineage>
</organism>
<dbReference type="InterPro" id="IPR027417">
    <property type="entry name" value="P-loop_NTPase"/>
</dbReference>
<dbReference type="Pfam" id="PF13469">
    <property type="entry name" value="Sulfotransfer_3"/>
    <property type="match status" value="1"/>
</dbReference>